<accession>A0ABT1AH48</accession>
<dbReference type="Proteomes" id="UP001162811">
    <property type="component" value="Unassembled WGS sequence"/>
</dbReference>
<proteinExistence type="predicted"/>
<feature type="transmembrane region" description="Helical" evidence="1">
    <location>
        <begin position="178"/>
        <end position="196"/>
    </location>
</feature>
<feature type="transmembrane region" description="Helical" evidence="1">
    <location>
        <begin position="88"/>
        <end position="112"/>
    </location>
</feature>
<comment type="caution">
    <text evidence="2">The sequence shown here is derived from an EMBL/GenBank/DDBJ whole genome shotgun (WGS) entry which is preliminary data.</text>
</comment>
<feature type="transmembrane region" description="Helical" evidence="1">
    <location>
        <begin position="12"/>
        <end position="34"/>
    </location>
</feature>
<evidence type="ECO:0008006" key="4">
    <source>
        <dbReference type="Google" id="ProtNLM"/>
    </source>
</evidence>
<reference evidence="2" key="1">
    <citation type="submission" date="2022-06" db="EMBL/GenBank/DDBJ databases">
        <authorList>
            <person name="Lu C.-H."/>
        </authorList>
    </citation>
    <scope>NUCLEOTIDE SEQUENCE</scope>
    <source>
        <strain evidence="2">21MJYT02-11</strain>
    </source>
</reference>
<organism evidence="2 3">
    <name type="scientific">Ralstonia soli</name>
    <dbReference type="NCBI Taxonomy" id="2953896"/>
    <lineage>
        <taxon>Bacteria</taxon>
        <taxon>Pseudomonadati</taxon>
        <taxon>Pseudomonadota</taxon>
        <taxon>Betaproteobacteria</taxon>
        <taxon>Burkholderiales</taxon>
        <taxon>Burkholderiaceae</taxon>
        <taxon>Ralstonia</taxon>
    </lineage>
</organism>
<dbReference type="EMBL" id="JAMXHT010000002">
    <property type="protein sequence ID" value="MCO5397512.1"/>
    <property type="molecule type" value="Genomic_DNA"/>
</dbReference>
<evidence type="ECO:0000256" key="1">
    <source>
        <dbReference type="SAM" id="Phobius"/>
    </source>
</evidence>
<feature type="transmembrane region" description="Helical" evidence="1">
    <location>
        <begin position="60"/>
        <end position="81"/>
    </location>
</feature>
<sequence>MNTQSNNALRFTAWTSIIGGLVAYATVGLSLSVAGSDMEMVFHGPSMLGLPTETRDLFRWWMLADVFGFYLPFIVIGGYFLHTFRDELGALGNMVTLAVGLYVISGITGAVLQMATLHPLAQIYAGGDETTKVAAATVWSAIAHATQYGLWWVEGPSVFFWTPIAARLLKAAGFGGTILLRIVGWFFGLFFMFGFFPGLNALASACETVVVLALPLWMLLFGWQLLRRAPARALSSPSLAG</sequence>
<keyword evidence="1" id="KW-0812">Transmembrane</keyword>
<keyword evidence="1" id="KW-0472">Membrane</keyword>
<feature type="transmembrane region" description="Helical" evidence="1">
    <location>
        <begin position="202"/>
        <end position="226"/>
    </location>
</feature>
<dbReference type="RefSeq" id="WP_252677283.1">
    <property type="nucleotide sequence ID" value="NZ_JAMXHT010000002.1"/>
</dbReference>
<name>A0ABT1AH48_9RALS</name>
<keyword evidence="1" id="KW-1133">Transmembrane helix</keyword>
<keyword evidence="3" id="KW-1185">Reference proteome</keyword>
<evidence type="ECO:0000313" key="2">
    <source>
        <dbReference type="EMBL" id="MCO5397512.1"/>
    </source>
</evidence>
<reference evidence="2" key="2">
    <citation type="journal article" date="2023" name="Front. Microbiol.">
        <title>Ralstonia chuxiongensis sp. nov., Ralstonia mojiangensis sp. nov., and Ralstonia soli sp. nov., isolated from tobacco fields, are three novel species in the family Burkholderiaceae.</title>
        <authorList>
            <person name="Lu C.H."/>
            <person name="Zhang Y.Y."/>
            <person name="Jiang N."/>
            <person name="Chen W."/>
            <person name="Shao X."/>
            <person name="Zhao Z.M."/>
            <person name="Lu W.L."/>
            <person name="Hu X."/>
            <person name="Xi Y.X."/>
            <person name="Zou S.Y."/>
            <person name="Wei Q.J."/>
            <person name="Lin Z.L."/>
            <person name="Gong L."/>
            <person name="Gai X.T."/>
            <person name="Zhang L.Q."/>
            <person name="Li J.Y."/>
            <person name="Jin Y."/>
            <person name="Xia Z.Y."/>
        </authorList>
    </citation>
    <scope>NUCLEOTIDE SEQUENCE</scope>
    <source>
        <strain evidence="2">21MJYT02-11</strain>
    </source>
</reference>
<evidence type="ECO:0000313" key="3">
    <source>
        <dbReference type="Proteomes" id="UP001162811"/>
    </source>
</evidence>
<protein>
    <recommendedName>
        <fullName evidence="4">DUF4386 domain-containing protein</fullName>
    </recommendedName>
</protein>
<gene>
    <name evidence="2" type="ORF">NG900_04770</name>
</gene>